<dbReference type="EMBL" id="JABCQO010000001">
    <property type="protein sequence ID" value="MBF0875235.1"/>
    <property type="molecule type" value="Genomic_DNA"/>
</dbReference>
<evidence type="ECO:0000256" key="3">
    <source>
        <dbReference type="ARBA" id="ARBA00012865"/>
    </source>
</evidence>
<evidence type="ECO:0000256" key="7">
    <source>
        <dbReference type="SAM" id="SignalP"/>
    </source>
</evidence>
<dbReference type="PANTHER" id="PTHR35333:SF3">
    <property type="entry name" value="BETA-LACTAMASE-TYPE TRANSPEPTIDASE FOLD CONTAINING PROTEIN"/>
    <property type="match status" value="1"/>
</dbReference>
<evidence type="ECO:0000259" key="8">
    <source>
        <dbReference type="Pfam" id="PF13354"/>
    </source>
</evidence>
<dbReference type="PRINTS" id="PR00118">
    <property type="entry name" value="BLACTAMASEA"/>
</dbReference>
<dbReference type="NCBIfam" id="NF033103">
    <property type="entry name" value="bla_class_A"/>
    <property type="match status" value="1"/>
</dbReference>
<evidence type="ECO:0000256" key="5">
    <source>
        <dbReference type="ARBA" id="ARBA00023251"/>
    </source>
</evidence>
<evidence type="ECO:0000256" key="6">
    <source>
        <dbReference type="RuleBase" id="RU361140"/>
    </source>
</evidence>
<dbReference type="SUPFAM" id="SSF56601">
    <property type="entry name" value="beta-lactamase/transpeptidase-like"/>
    <property type="match status" value="1"/>
</dbReference>
<dbReference type="EC" id="3.5.2.6" evidence="3 6"/>
<dbReference type="InterPro" id="IPR045155">
    <property type="entry name" value="Beta-lactam_cat"/>
</dbReference>
<protein>
    <recommendedName>
        <fullName evidence="3 6">Beta-lactamase</fullName>
        <ecNumber evidence="3 6">3.5.2.6</ecNumber>
    </recommendedName>
</protein>
<comment type="caution">
    <text evidence="9">The sequence shown here is derived from an EMBL/GenBank/DDBJ whole genome shotgun (WGS) entry which is preliminary data.</text>
</comment>
<dbReference type="InterPro" id="IPR012338">
    <property type="entry name" value="Beta-lactam/transpept-like"/>
</dbReference>
<name>A0ABR9Y9A0_9PROT</name>
<feature type="chain" id="PRO_5046619898" description="Beta-lactamase" evidence="7">
    <location>
        <begin position="21"/>
        <end position="287"/>
    </location>
</feature>
<proteinExistence type="inferred from homology"/>
<dbReference type="PANTHER" id="PTHR35333">
    <property type="entry name" value="BETA-LACTAMASE"/>
    <property type="match status" value="1"/>
</dbReference>
<evidence type="ECO:0000313" key="9">
    <source>
        <dbReference type="EMBL" id="MBF0875235.1"/>
    </source>
</evidence>
<keyword evidence="10" id="KW-1185">Reference proteome</keyword>
<accession>A0ABR9Y9A0</accession>
<dbReference type="Proteomes" id="UP000630952">
    <property type="component" value="Unassembled WGS sequence"/>
</dbReference>
<evidence type="ECO:0000256" key="1">
    <source>
        <dbReference type="ARBA" id="ARBA00001526"/>
    </source>
</evidence>
<keyword evidence="5 6" id="KW-0046">Antibiotic resistance</keyword>
<organism evidence="9 10">
    <name type="scientific">Gluconobacter cerevisiae</name>
    <dbReference type="NCBI Taxonomy" id="1379734"/>
    <lineage>
        <taxon>Bacteria</taxon>
        <taxon>Pseudomonadati</taxon>
        <taxon>Pseudomonadota</taxon>
        <taxon>Alphaproteobacteria</taxon>
        <taxon>Acetobacterales</taxon>
        <taxon>Acetobacteraceae</taxon>
        <taxon>Gluconobacter</taxon>
    </lineage>
</organism>
<reference evidence="10" key="1">
    <citation type="submission" date="2020-04" db="EMBL/GenBank/DDBJ databases">
        <title>Description of novel Gluconacetobacter.</title>
        <authorList>
            <person name="Sombolestani A."/>
        </authorList>
    </citation>
    <scope>NUCLEOTIDE SEQUENCE [LARGE SCALE GENOMIC DNA]</scope>
    <source>
        <strain evidence="10">LMG 27748</strain>
    </source>
</reference>
<gene>
    <name evidence="9" type="primary">bla</name>
    <name evidence="9" type="ORF">HKD21_00015</name>
</gene>
<dbReference type="PROSITE" id="PS00146">
    <property type="entry name" value="BETA_LACTAMASE_A"/>
    <property type="match status" value="1"/>
</dbReference>
<dbReference type="Gene3D" id="3.40.710.10">
    <property type="entry name" value="DD-peptidase/beta-lactamase superfamily"/>
    <property type="match status" value="1"/>
</dbReference>
<comment type="similarity">
    <text evidence="2 6">Belongs to the class-A beta-lactamase family.</text>
</comment>
<comment type="catalytic activity">
    <reaction evidence="1 6">
        <text>a beta-lactam + H2O = a substituted beta-amino acid</text>
        <dbReference type="Rhea" id="RHEA:20401"/>
        <dbReference type="ChEBI" id="CHEBI:15377"/>
        <dbReference type="ChEBI" id="CHEBI:35627"/>
        <dbReference type="ChEBI" id="CHEBI:140347"/>
        <dbReference type="EC" id="3.5.2.6"/>
    </reaction>
</comment>
<evidence type="ECO:0000256" key="4">
    <source>
        <dbReference type="ARBA" id="ARBA00022801"/>
    </source>
</evidence>
<keyword evidence="7" id="KW-0732">Signal</keyword>
<feature type="signal peptide" evidence="7">
    <location>
        <begin position="1"/>
        <end position="20"/>
    </location>
</feature>
<feature type="domain" description="Beta-lactamase class A catalytic" evidence="8">
    <location>
        <begin position="40"/>
        <end position="259"/>
    </location>
</feature>
<sequence>MFRRKFLVGSSVLLAMPACAATRMASITSQYEKATGGHIGVYARNLKTKQCLAWRENERFVMCSTFKASLAALTLLRADQGKENLETFVPYTASDLGDAYAPVAKANVKAGGLSVKAMCQAAVEWSDNACANMLLARVGGPAALTRFWRSLGEHETRLDDWEPVLNRTPPGGLRNTTTPAAMAAILQHLVLGHVLSAESCSLLTGWIKDCHTGSKRLRAGFPSTWVVGDKTGNNGRDAVGDIAVAWSRQGTPLIVCVYTRGGQPDETQLFEAFSGIARIAVETLCRV</sequence>
<evidence type="ECO:0000313" key="10">
    <source>
        <dbReference type="Proteomes" id="UP000630952"/>
    </source>
</evidence>
<dbReference type="InterPro" id="IPR023650">
    <property type="entry name" value="Beta-lactam_class-A_AS"/>
</dbReference>
<dbReference type="Pfam" id="PF13354">
    <property type="entry name" value="Beta-lactamase2"/>
    <property type="match status" value="1"/>
</dbReference>
<keyword evidence="4 6" id="KW-0378">Hydrolase</keyword>
<evidence type="ECO:0000256" key="2">
    <source>
        <dbReference type="ARBA" id="ARBA00009009"/>
    </source>
</evidence>
<reference evidence="9 10" key="2">
    <citation type="submission" date="2020-11" db="EMBL/GenBank/DDBJ databases">
        <title>Description of novel Gluconobacter species.</title>
        <authorList>
            <person name="Cleenwerck I."/>
            <person name="Cnockaert M."/>
            <person name="Borremans W."/>
            <person name="Wieme A.D."/>
            <person name="De Vuyst L."/>
            <person name="Vandamme P."/>
        </authorList>
    </citation>
    <scope>NUCLEOTIDE SEQUENCE [LARGE SCALE GENOMIC DNA]</scope>
    <source>
        <strain evidence="9 10">LMG 27748</strain>
    </source>
</reference>
<dbReference type="InterPro" id="IPR000871">
    <property type="entry name" value="Beta-lactam_class-A"/>
</dbReference>